<dbReference type="PANTHER" id="PTHR36842">
    <property type="entry name" value="PROTEIN TOLB HOMOLOG"/>
    <property type="match status" value="1"/>
</dbReference>
<dbReference type="InterPro" id="IPR011042">
    <property type="entry name" value="6-blade_b-propeller_TolB-like"/>
</dbReference>
<keyword evidence="2" id="KW-0732">Signal</keyword>
<dbReference type="EMBL" id="JAUSVL010000001">
    <property type="protein sequence ID" value="MDQ0291118.1"/>
    <property type="molecule type" value="Genomic_DNA"/>
</dbReference>
<protein>
    <submittedName>
        <fullName evidence="3">Tol-pal system beta propeller repeat protein TolB</fullName>
    </submittedName>
</protein>
<proteinExistence type="inferred from homology"/>
<sequence>MFNKLQLTVVAVVLSLVVSAQTEQRTEVVKTVTDNPTAGIVSYEGNPAMGAKLKEMLVRSGWVRVLPDAQANQAMIKIRAKSYDVGGILLQTQVDTSEQSFATSQRGEQSSQVVFETVDEILRKLFNVSSFCTRKIAFVMPGRNNLKEIYSCYLDGSGQERITHNNAISTEPSWGHSRGMVYTLAKDNALSVVLVDLNRQRQRVISRARGLNASASLSRDGRKVALSMSRDNSVDLYVLDLANNEQQRLTRDSHVESSPVWSPDGSQLCYVSDRLGMPQLYTIDAKGGTPKRLRLGGAEAVSPDWSAVSNRICYATRQGGQYVISVLDMKDANARPEVVTLAAGDWEAPSWGPDGRHLVCTRRSGRSRDLYVVDTWLKTFTAISEGANVSLPAWTPGF</sequence>
<organism evidence="3 4">
    <name type="scientific">Oligosphaera ethanolica</name>
    <dbReference type="NCBI Taxonomy" id="760260"/>
    <lineage>
        <taxon>Bacteria</taxon>
        <taxon>Pseudomonadati</taxon>
        <taxon>Lentisphaerota</taxon>
        <taxon>Oligosphaeria</taxon>
        <taxon>Oligosphaerales</taxon>
        <taxon>Oligosphaeraceae</taxon>
        <taxon>Oligosphaera</taxon>
    </lineage>
</organism>
<evidence type="ECO:0000313" key="4">
    <source>
        <dbReference type="Proteomes" id="UP001238163"/>
    </source>
</evidence>
<dbReference type="Pfam" id="PF07676">
    <property type="entry name" value="PD40"/>
    <property type="match status" value="1"/>
</dbReference>
<evidence type="ECO:0000256" key="2">
    <source>
        <dbReference type="SAM" id="SignalP"/>
    </source>
</evidence>
<dbReference type="AlphaFoldDB" id="A0AAE4AQI0"/>
<accession>A0AAE4AQI0</accession>
<dbReference type="Proteomes" id="UP001238163">
    <property type="component" value="Unassembled WGS sequence"/>
</dbReference>
<comment type="caution">
    <text evidence="3">The sequence shown here is derived from an EMBL/GenBank/DDBJ whole genome shotgun (WGS) entry which is preliminary data.</text>
</comment>
<feature type="signal peptide" evidence="2">
    <location>
        <begin position="1"/>
        <end position="20"/>
    </location>
</feature>
<dbReference type="Gene3D" id="2.120.10.30">
    <property type="entry name" value="TolB, C-terminal domain"/>
    <property type="match status" value="1"/>
</dbReference>
<feature type="chain" id="PRO_5042090836" evidence="2">
    <location>
        <begin position="21"/>
        <end position="398"/>
    </location>
</feature>
<reference evidence="3" key="1">
    <citation type="submission" date="2023-07" db="EMBL/GenBank/DDBJ databases">
        <title>Genomic Encyclopedia of Type Strains, Phase IV (KMG-IV): sequencing the most valuable type-strain genomes for metagenomic binning, comparative biology and taxonomic classification.</title>
        <authorList>
            <person name="Goeker M."/>
        </authorList>
    </citation>
    <scope>NUCLEOTIDE SEQUENCE</scope>
    <source>
        <strain evidence="3">DSM 24202</strain>
    </source>
</reference>
<evidence type="ECO:0000313" key="3">
    <source>
        <dbReference type="EMBL" id="MDQ0291118.1"/>
    </source>
</evidence>
<dbReference type="RefSeq" id="WP_307263439.1">
    <property type="nucleotide sequence ID" value="NZ_JAUSVL010000001.1"/>
</dbReference>
<dbReference type="InterPro" id="IPR011659">
    <property type="entry name" value="WD40"/>
</dbReference>
<keyword evidence="4" id="KW-1185">Reference proteome</keyword>
<comment type="similarity">
    <text evidence="1">Belongs to the TolB family.</text>
</comment>
<dbReference type="SUPFAM" id="SSF69304">
    <property type="entry name" value="Tricorn protease N-terminal domain"/>
    <property type="match status" value="1"/>
</dbReference>
<name>A0AAE4AQI0_9BACT</name>
<dbReference type="PANTHER" id="PTHR36842:SF1">
    <property type="entry name" value="PROTEIN TOLB"/>
    <property type="match status" value="1"/>
</dbReference>
<gene>
    <name evidence="3" type="ORF">J3R75_003225</name>
</gene>
<evidence type="ECO:0000256" key="1">
    <source>
        <dbReference type="ARBA" id="ARBA00009820"/>
    </source>
</evidence>